<evidence type="ECO:0000259" key="1">
    <source>
        <dbReference type="Pfam" id="PF02627"/>
    </source>
</evidence>
<reference evidence="2 3" key="1">
    <citation type="journal article" date="2015" name="Genome Announc.">
        <title>Expanding the biotechnology potential of lactobacilli through comparative genomics of 213 strains and associated genera.</title>
        <authorList>
            <person name="Sun Z."/>
            <person name="Harris H.M."/>
            <person name="McCann A."/>
            <person name="Guo C."/>
            <person name="Argimon S."/>
            <person name="Zhang W."/>
            <person name="Yang X."/>
            <person name="Jeffery I.B."/>
            <person name="Cooney J.C."/>
            <person name="Kagawa T.F."/>
            <person name="Liu W."/>
            <person name="Song Y."/>
            <person name="Salvetti E."/>
            <person name="Wrobel A."/>
            <person name="Rasinkangas P."/>
            <person name="Parkhill J."/>
            <person name="Rea M.C."/>
            <person name="O'Sullivan O."/>
            <person name="Ritari J."/>
            <person name="Douillard F.P."/>
            <person name="Paul Ross R."/>
            <person name="Yang R."/>
            <person name="Briner A.E."/>
            <person name="Felis G.E."/>
            <person name="de Vos W.M."/>
            <person name="Barrangou R."/>
            <person name="Klaenhammer T.R."/>
            <person name="Caufield P.W."/>
            <person name="Cui Y."/>
            <person name="Zhang H."/>
            <person name="O'Toole P.W."/>
        </authorList>
    </citation>
    <scope>NUCLEOTIDE SEQUENCE [LARGE SCALE GENOMIC DNA]</scope>
    <source>
        <strain evidence="2 3">DSM 14421</strain>
    </source>
</reference>
<evidence type="ECO:0000313" key="2">
    <source>
        <dbReference type="EMBL" id="KRL62636.1"/>
    </source>
</evidence>
<dbReference type="Pfam" id="PF02627">
    <property type="entry name" value="CMD"/>
    <property type="match status" value="1"/>
</dbReference>
<sequence length="136" mass="14749">MKSVTLIFNEEVLNLSVSHSKKIGNVGSDNWNSISRSEFPELSQAFQQIVEENNGKGRVSQAVKRLCAVAIAIQLRSDALIVITIKQAIVSGASRDQVKEAIGIALMMNGGPVFEYGVRALKAFDTFNHKGDKSNG</sequence>
<dbReference type="GO" id="GO:0051920">
    <property type="term" value="F:peroxiredoxin activity"/>
    <property type="evidence" value="ECO:0007669"/>
    <property type="project" value="InterPro"/>
</dbReference>
<organism evidence="2 3">
    <name type="scientific">Lentilactobacillus diolivorans DSM 14421</name>
    <dbReference type="NCBI Taxonomy" id="1423739"/>
    <lineage>
        <taxon>Bacteria</taxon>
        <taxon>Bacillati</taxon>
        <taxon>Bacillota</taxon>
        <taxon>Bacilli</taxon>
        <taxon>Lactobacillales</taxon>
        <taxon>Lactobacillaceae</taxon>
        <taxon>Lentilactobacillus</taxon>
    </lineage>
</organism>
<name>A0A0R1S0L3_9LACO</name>
<dbReference type="AlphaFoldDB" id="A0A0R1S0L3"/>
<feature type="domain" description="Carboxymuconolactone decarboxylase-like" evidence="1">
    <location>
        <begin position="40"/>
        <end position="122"/>
    </location>
</feature>
<dbReference type="SUPFAM" id="SSF69118">
    <property type="entry name" value="AhpD-like"/>
    <property type="match status" value="1"/>
</dbReference>
<dbReference type="Proteomes" id="UP000052013">
    <property type="component" value="Unassembled WGS sequence"/>
</dbReference>
<dbReference type="EMBL" id="AZEY01000107">
    <property type="protein sequence ID" value="KRL62636.1"/>
    <property type="molecule type" value="Genomic_DNA"/>
</dbReference>
<protein>
    <recommendedName>
        <fullName evidence="1">Carboxymuconolactone decarboxylase-like domain-containing protein</fullName>
    </recommendedName>
</protein>
<dbReference type="Gene3D" id="1.20.1290.10">
    <property type="entry name" value="AhpD-like"/>
    <property type="match status" value="1"/>
</dbReference>
<accession>A0A0R1S0L3</accession>
<dbReference type="InterPro" id="IPR029032">
    <property type="entry name" value="AhpD-like"/>
</dbReference>
<dbReference type="STRING" id="1423739.FC85_GL001877"/>
<comment type="caution">
    <text evidence="2">The sequence shown here is derived from an EMBL/GenBank/DDBJ whole genome shotgun (WGS) entry which is preliminary data.</text>
</comment>
<gene>
    <name evidence="2" type="ORF">FC85_GL001877</name>
</gene>
<proteinExistence type="predicted"/>
<dbReference type="InterPro" id="IPR003779">
    <property type="entry name" value="CMD-like"/>
</dbReference>
<dbReference type="PATRIC" id="fig|1423739.3.peg.1962"/>
<evidence type="ECO:0000313" key="3">
    <source>
        <dbReference type="Proteomes" id="UP000052013"/>
    </source>
</evidence>